<organism evidence="2 3">
    <name type="scientific">Actinocrinis puniceicyclus</name>
    <dbReference type="NCBI Taxonomy" id="977794"/>
    <lineage>
        <taxon>Bacteria</taxon>
        <taxon>Bacillati</taxon>
        <taxon>Actinomycetota</taxon>
        <taxon>Actinomycetes</taxon>
        <taxon>Catenulisporales</taxon>
        <taxon>Actinospicaceae</taxon>
        <taxon>Actinocrinis</taxon>
    </lineage>
</organism>
<evidence type="ECO:0000313" key="2">
    <source>
        <dbReference type="EMBL" id="MBS2964128.1"/>
    </source>
</evidence>
<feature type="domain" description="HTH luxR-type" evidence="1">
    <location>
        <begin position="251"/>
        <end position="316"/>
    </location>
</feature>
<protein>
    <submittedName>
        <fullName evidence="2">Helix-turn-helix transcriptional regulator</fullName>
    </submittedName>
</protein>
<dbReference type="PROSITE" id="PS50043">
    <property type="entry name" value="HTH_LUXR_2"/>
    <property type="match status" value="1"/>
</dbReference>
<dbReference type="PANTHER" id="PTHR34293:SF1">
    <property type="entry name" value="HTH-TYPE TRANSCRIPTIONAL REGULATOR TRMBL2"/>
    <property type="match status" value="1"/>
</dbReference>
<keyword evidence="3" id="KW-1185">Reference proteome</keyword>
<name>A0A8J7WMN5_9ACTN</name>
<evidence type="ECO:0000259" key="1">
    <source>
        <dbReference type="PROSITE" id="PS50043"/>
    </source>
</evidence>
<sequence length="318" mass="34366">MAQSVYHLMLERPEFGVAQLADATGFTEASVRAALDDLADLMLVRVSREDPNRLRAVSPEVGLADLMRRHEADLAARQAKVAAARAAVTRLVAERADAFNPGSANGERLVGLDAIQHRLESLGHAATKECVGVHPGAAQRAEDLAEGRLLDAEALSRGVAFRTLYQDSVRNDPATINHAHWLMDRGGEVRTAPIVPQRLVIVDRTHALVPLDPADTRKGALYVTEPGIVAALVDLFEQAWATAVPLGATRTRDPDTGLSDTERELLSLLSSGMTDEAAGHRLGLSLRTIRRMMASIMERLAATSRFEAGLKAAKRGWL</sequence>
<dbReference type="SUPFAM" id="SSF46894">
    <property type="entry name" value="C-terminal effector domain of the bipartite response regulators"/>
    <property type="match status" value="1"/>
</dbReference>
<dbReference type="SMART" id="SM00421">
    <property type="entry name" value="HTH_LUXR"/>
    <property type="match status" value="1"/>
</dbReference>
<gene>
    <name evidence="2" type="ORF">KGA66_13805</name>
</gene>
<dbReference type="Pfam" id="PF00196">
    <property type="entry name" value="GerE"/>
    <property type="match status" value="1"/>
</dbReference>
<dbReference type="Gene3D" id="1.10.10.10">
    <property type="entry name" value="Winged helix-like DNA-binding domain superfamily/Winged helix DNA-binding domain"/>
    <property type="match status" value="2"/>
</dbReference>
<dbReference type="Proteomes" id="UP000677913">
    <property type="component" value="Unassembled WGS sequence"/>
</dbReference>
<dbReference type="InterPro" id="IPR000792">
    <property type="entry name" value="Tscrpt_reg_LuxR_C"/>
</dbReference>
<dbReference type="EMBL" id="JAGSXH010000042">
    <property type="protein sequence ID" value="MBS2964128.1"/>
    <property type="molecule type" value="Genomic_DNA"/>
</dbReference>
<dbReference type="InterPro" id="IPR016032">
    <property type="entry name" value="Sig_transdc_resp-reg_C-effctor"/>
</dbReference>
<dbReference type="GO" id="GO:0006355">
    <property type="term" value="P:regulation of DNA-templated transcription"/>
    <property type="evidence" value="ECO:0007669"/>
    <property type="project" value="InterPro"/>
</dbReference>
<dbReference type="InterPro" id="IPR036388">
    <property type="entry name" value="WH-like_DNA-bd_sf"/>
</dbReference>
<dbReference type="AlphaFoldDB" id="A0A8J7WMN5"/>
<dbReference type="PRINTS" id="PR00038">
    <property type="entry name" value="HTHLUXR"/>
</dbReference>
<evidence type="ECO:0000313" key="3">
    <source>
        <dbReference type="Proteomes" id="UP000677913"/>
    </source>
</evidence>
<dbReference type="GO" id="GO:0003677">
    <property type="term" value="F:DNA binding"/>
    <property type="evidence" value="ECO:0007669"/>
    <property type="project" value="InterPro"/>
</dbReference>
<reference evidence="2" key="1">
    <citation type="submission" date="2021-04" db="EMBL/GenBank/DDBJ databases">
        <title>Genome based classification of Actinospica acidithermotolerans sp. nov., an actinobacterium isolated from an Indonesian hot spring.</title>
        <authorList>
            <person name="Kusuma A.B."/>
            <person name="Putra K.E."/>
            <person name="Nafisah S."/>
            <person name="Loh J."/>
            <person name="Nouioui I."/>
            <person name="Goodfellow M."/>
        </authorList>
    </citation>
    <scope>NUCLEOTIDE SEQUENCE</scope>
    <source>
        <strain evidence="2">DSM 45618</strain>
    </source>
</reference>
<dbReference type="PANTHER" id="PTHR34293">
    <property type="entry name" value="HTH-TYPE TRANSCRIPTIONAL REGULATOR TRMBL2"/>
    <property type="match status" value="1"/>
</dbReference>
<dbReference type="CDD" id="cd06170">
    <property type="entry name" value="LuxR_C_like"/>
    <property type="match status" value="1"/>
</dbReference>
<dbReference type="RefSeq" id="WP_211468480.1">
    <property type="nucleotide sequence ID" value="NZ_JAGSXH010000042.1"/>
</dbReference>
<proteinExistence type="predicted"/>
<accession>A0A8J7WMN5</accession>
<comment type="caution">
    <text evidence="2">The sequence shown here is derived from an EMBL/GenBank/DDBJ whole genome shotgun (WGS) entry which is preliminary data.</text>
</comment>
<dbReference type="InterPro" id="IPR051797">
    <property type="entry name" value="TrmB-like"/>
</dbReference>